<sequence length="331" mass="37555">MKKTIKHILILVLIFCVGQVSAQNLLEFNQYFQNKEILNPSLAGRENMTIANVGFRQQWSGFDGSPQTFYVAGHSPLKKYTRENLTYEKNSLRISTPRIYDRIYDSEMAKAERSPKHGIGGYVYVTDQGHFSTWKAAATYAFHYPISNKWKASAGLSAVFNNIEPDKDLVVKNPNDATYQQYLDGANERRLQVNMGVSAYTDHFYIGYGVLNLAKVSVVEDILDSNENLMQHVFMTGATFEVYQNIRLAPEIMAYYGTNEEFGYNLNARGFYKDLGYMGVSWRNDDYVGFLFGVKATDKINISYAYEQPLNEIKNASKGNGAHEIGLGIKF</sequence>
<keyword evidence="3" id="KW-1185">Reference proteome</keyword>
<feature type="chain" id="PRO_5042203221" evidence="1">
    <location>
        <begin position="23"/>
        <end position="331"/>
    </location>
</feature>
<dbReference type="AlphaFoldDB" id="A0AAE3XNJ2"/>
<dbReference type="Pfam" id="PF11751">
    <property type="entry name" value="PorP_SprF"/>
    <property type="match status" value="1"/>
</dbReference>
<dbReference type="Proteomes" id="UP001185092">
    <property type="component" value="Unassembled WGS sequence"/>
</dbReference>
<name>A0AAE3XNJ2_9BACT</name>
<reference evidence="2" key="1">
    <citation type="submission" date="2023-07" db="EMBL/GenBank/DDBJ databases">
        <title>Genomic Encyclopedia of Type Strains, Phase IV (KMG-IV): sequencing the most valuable type-strain genomes for metagenomic binning, comparative biology and taxonomic classification.</title>
        <authorList>
            <person name="Goeker M."/>
        </authorList>
    </citation>
    <scope>NUCLEOTIDE SEQUENCE</scope>
    <source>
        <strain evidence="2">DSM 26174</strain>
    </source>
</reference>
<organism evidence="2 3">
    <name type="scientific">Aureibacter tunicatorum</name>
    <dbReference type="NCBI Taxonomy" id="866807"/>
    <lineage>
        <taxon>Bacteria</taxon>
        <taxon>Pseudomonadati</taxon>
        <taxon>Bacteroidota</taxon>
        <taxon>Cytophagia</taxon>
        <taxon>Cytophagales</taxon>
        <taxon>Persicobacteraceae</taxon>
        <taxon>Aureibacter</taxon>
    </lineage>
</organism>
<comment type="caution">
    <text evidence="2">The sequence shown here is derived from an EMBL/GenBank/DDBJ whole genome shotgun (WGS) entry which is preliminary data.</text>
</comment>
<dbReference type="EMBL" id="JAVDQD010000002">
    <property type="protein sequence ID" value="MDR6239159.1"/>
    <property type="molecule type" value="Genomic_DNA"/>
</dbReference>
<dbReference type="InterPro" id="IPR019861">
    <property type="entry name" value="PorP/SprF_Bacteroidetes"/>
</dbReference>
<evidence type="ECO:0000313" key="3">
    <source>
        <dbReference type="Proteomes" id="UP001185092"/>
    </source>
</evidence>
<dbReference type="RefSeq" id="WP_309938711.1">
    <property type="nucleotide sequence ID" value="NZ_AP025305.1"/>
</dbReference>
<feature type="signal peptide" evidence="1">
    <location>
        <begin position="1"/>
        <end position="22"/>
    </location>
</feature>
<evidence type="ECO:0000256" key="1">
    <source>
        <dbReference type="SAM" id="SignalP"/>
    </source>
</evidence>
<proteinExistence type="predicted"/>
<accession>A0AAE3XNJ2</accession>
<evidence type="ECO:0000313" key="2">
    <source>
        <dbReference type="EMBL" id="MDR6239159.1"/>
    </source>
</evidence>
<dbReference type="NCBIfam" id="TIGR03519">
    <property type="entry name" value="T9SS_PorP_fam"/>
    <property type="match status" value="1"/>
</dbReference>
<keyword evidence="1" id="KW-0732">Signal</keyword>
<gene>
    <name evidence="2" type="ORF">HNQ88_002196</name>
</gene>
<protein>
    <submittedName>
        <fullName evidence="2">Type IX secretion system PorP/SprF family membrane protein</fullName>
    </submittedName>
</protein>